<dbReference type="SUPFAM" id="SSF160991">
    <property type="entry name" value="CV3147-like"/>
    <property type="match status" value="1"/>
</dbReference>
<dbReference type="Pfam" id="PF06032">
    <property type="entry name" value="S-Me-THD_N"/>
    <property type="match status" value="1"/>
</dbReference>
<proteinExistence type="predicted"/>
<dbReference type="Gene3D" id="3.40.1610.10">
    <property type="entry name" value="CV3147-like domain"/>
    <property type="match status" value="1"/>
</dbReference>
<protein>
    <submittedName>
        <fullName evidence="3">Uncharacterized protein</fullName>
    </submittedName>
</protein>
<accession>A0A382S902</accession>
<evidence type="ECO:0000259" key="2">
    <source>
        <dbReference type="Pfam" id="PF20906"/>
    </source>
</evidence>
<feature type="domain" description="S-Me-THD-like C-terminal" evidence="2">
    <location>
        <begin position="136"/>
        <end position="206"/>
    </location>
</feature>
<reference evidence="3" key="1">
    <citation type="submission" date="2018-05" db="EMBL/GenBank/DDBJ databases">
        <authorList>
            <person name="Lanie J.A."/>
            <person name="Ng W.-L."/>
            <person name="Kazmierczak K.M."/>
            <person name="Andrzejewski T.M."/>
            <person name="Davidsen T.M."/>
            <person name="Wayne K.J."/>
            <person name="Tettelin H."/>
            <person name="Glass J.I."/>
            <person name="Rusch D."/>
            <person name="Podicherti R."/>
            <person name="Tsui H.-C.T."/>
            <person name="Winkler M.E."/>
        </authorList>
    </citation>
    <scope>NUCLEOTIDE SEQUENCE</scope>
</reference>
<feature type="domain" description="S-Me-THD N-terminal" evidence="1">
    <location>
        <begin position="1"/>
        <end position="131"/>
    </location>
</feature>
<gene>
    <name evidence="3" type="ORF">METZ01_LOCUS359203</name>
</gene>
<feature type="non-terminal residue" evidence="3">
    <location>
        <position position="215"/>
    </location>
</feature>
<dbReference type="EMBL" id="UINC01127314">
    <property type="protein sequence ID" value="SVD06349.1"/>
    <property type="molecule type" value="Genomic_DNA"/>
</dbReference>
<dbReference type="InterPro" id="IPR010318">
    <property type="entry name" value="S-Me-THD_N"/>
</dbReference>
<evidence type="ECO:0000313" key="3">
    <source>
        <dbReference type="EMBL" id="SVD06349.1"/>
    </source>
</evidence>
<name>A0A382S902_9ZZZZ</name>
<evidence type="ECO:0000259" key="1">
    <source>
        <dbReference type="Pfam" id="PF06032"/>
    </source>
</evidence>
<dbReference type="Pfam" id="PF20906">
    <property type="entry name" value="S-Me-THD_C"/>
    <property type="match status" value="1"/>
</dbReference>
<dbReference type="InterPro" id="IPR027479">
    <property type="entry name" value="S-Me-THD_N_sf"/>
</dbReference>
<dbReference type="InterPro" id="IPR048350">
    <property type="entry name" value="S-Me-THD-like_C"/>
</dbReference>
<dbReference type="AlphaFoldDB" id="A0A382S902"/>
<sequence>MAEHAIREFGMPEIISVDELDTDANVFPVAMVGAPTVMVEKGASGADIDLSVNRLASIIGKKPDAITPIEIGGVNSMLPIVAAARLGLPLVDCDGMGRAFPEIQMVTFNVYGVSATPAIIVNEHLDTVIVETGGDAKRAEGLIRVAAIQMGLSVMFSGYPLNGQQVKDYSVKGTLSLALNIGRAIRRGRSEGNPFESLLAYLRSTEYFNRCKVLF</sequence>
<organism evidence="3">
    <name type="scientific">marine metagenome</name>
    <dbReference type="NCBI Taxonomy" id="408172"/>
    <lineage>
        <taxon>unclassified sequences</taxon>
        <taxon>metagenomes</taxon>
        <taxon>ecological metagenomes</taxon>
    </lineage>
</organism>